<proteinExistence type="predicted"/>
<feature type="region of interest" description="Disordered" evidence="1">
    <location>
        <begin position="109"/>
        <end position="150"/>
    </location>
</feature>
<dbReference type="EMBL" id="CACVKT020003837">
    <property type="protein sequence ID" value="CAC5386041.1"/>
    <property type="molecule type" value="Genomic_DNA"/>
</dbReference>
<evidence type="ECO:0000313" key="3">
    <source>
        <dbReference type="Proteomes" id="UP000507470"/>
    </source>
</evidence>
<dbReference type="Proteomes" id="UP000507470">
    <property type="component" value="Unassembled WGS sequence"/>
</dbReference>
<keyword evidence="3" id="KW-1185">Reference proteome</keyword>
<evidence type="ECO:0000256" key="1">
    <source>
        <dbReference type="SAM" id="MobiDB-lite"/>
    </source>
</evidence>
<organism evidence="2 3">
    <name type="scientific">Mytilus coruscus</name>
    <name type="common">Sea mussel</name>
    <dbReference type="NCBI Taxonomy" id="42192"/>
    <lineage>
        <taxon>Eukaryota</taxon>
        <taxon>Metazoa</taxon>
        <taxon>Spiralia</taxon>
        <taxon>Lophotrochozoa</taxon>
        <taxon>Mollusca</taxon>
        <taxon>Bivalvia</taxon>
        <taxon>Autobranchia</taxon>
        <taxon>Pteriomorphia</taxon>
        <taxon>Mytilida</taxon>
        <taxon>Mytiloidea</taxon>
        <taxon>Mytilidae</taxon>
        <taxon>Mytilinae</taxon>
        <taxon>Mytilus</taxon>
    </lineage>
</organism>
<protein>
    <submittedName>
        <fullName evidence="2">Uncharacterized protein</fullName>
    </submittedName>
</protein>
<name>A0A6J8BRS3_MYTCO</name>
<accession>A0A6J8BRS3</accession>
<dbReference type="AlphaFoldDB" id="A0A6J8BRS3"/>
<dbReference type="OrthoDB" id="10343046at2759"/>
<sequence>MNLQKVVKSRGTGERNRSRRKKVIEGPIPILRKDVTLQQQRVLPLTFRTLGILPTGVSIENPAPDSRIRLDRTLESNVLGQRLLPQQKNNIGPSFPTQSNNARVNIRGDSRFLDTPPMQQSQNQDRRGQNSNVRNANFQGTTDNLFEPEWPLPVNRPERVQSAFLEPDQNIFPTQPTVRRQSFGLFPSLRRPQFSALNFFGSPLRRLPPIVPTVPLSLNYLPYLNYVDNLRFAENLDIDTDNFLLSNSLPPRPHFTQFSQFMRTGFGSVPISPSRGVIIPFPRRRNRLPFRSRSRSFPTSTPFQSRFRDVITTPPSIQSSSLVPPPSTFFFRDEDTSPFYQQPFYNPYYLDTFGTFLSDFNEPPRNITRSENPQTVRPFRKEKAERIKMSRSLGIHNLIEKEKLLKMNSFQERQKSSKDRKLKGKAMSYSKIIREYHF</sequence>
<evidence type="ECO:0000313" key="2">
    <source>
        <dbReference type="EMBL" id="CAC5386041.1"/>
    </source>
</evidence>
<feature type="compositionally biased region" description="Polar residues" evidence="1">
    <location>
        <begin position="117"/>
        <end position="144"/>
    </location>
</feature>
<gene>
    <name evidence="2" type="ORF">MCOR_21526</name>
</gene>
<feature type="region of interest" description="Disordered" evidence="1">
    <location>
        <begin position="1"/>
        <end position="21"/>
    </location>
</feature>
<reference evidence="2 3" key="1">
    <citation type="submission" date="2020-06" db="EMBL/GenBank/DDBJ databases">
        <authorList>
            <person name="Li R."/>
            <person name="Bekaert M."/>
        </authorList>
    </citation>
    <scope>NUCLEOTIDE SEQUENCE [LARGE SCALE GENOMIC DNA]</scope>
    <source>
        <strain evidence="3">wild</strain>
    </source>
</reference>